<comment type="subcellular location">
    <subcellularLocation>
        <location evidence="1">Membrane</location>
        <topology evidence="1">Multi-pass membrane protein</topology>
    </subcellularLocation>
</comment>
<feature type="transmembrane region" description="Helical" evidence="5">
    <location>
        <begin position="118"/>
        <end position="143"/>
    </location>
</feature>
<name>A0A1L8RGP9_9ENTE</name>
<proteinExistence type="predicted"/>
<dbReference type="RefSeq" id="WP_067393102.1">
    <property type="nucleotide sequence ID" value="NZ_JXKH01000003.1"/>
</dbReference>
<dbReference type="InterPro" id="IPR003825">
    <property type="entry name" value="Colicin-V_CvpA"/>
</dbReference>
<dbReference type="Pfam" id="PF02674">
    <property type="entry name" value="Colicin_V"/>
    <property type="match status" value="1"/>
</dbReference>
<dbReference type="AlphaFoldDB" id="A0A1L8RGP9"/>
<protein>
    <submittedName>
        <fullName evidence="6">Colicin V production family protein</fullName>
    </submittedName>
</protein>
<dbReference type="EMBL" id="JXKH01000003">
    <property type="protein sequence ID" value="OJG18946.1"/>
    <property type="molecule type" value="Genomic_DNA"/>
</dbReference>
<accession>A0A1L8RGP9</accession>
<evidence type="ECO:0000313" key="7">
    <source>
        <dbReference type="Proteomes" id="UP000181884"/>
    </source>
</evidence>
<comment type="caution">
    <text evidence="6">The sequence shown here is derived from an EMBL/GenBank/DDBJ whole genome shotgun (WGS) entry which is preliminary data.</text>
</comment>
<evidence type="ECO:0000256" key="2">
    <source>
        <dbReference type="ARBA" id="ARBA00022692"/>
    </source>
</evidence>
<dbReference type="PANTHER" id="PTHR37306">
    <property type="entry name" value="COLICIN V PRODUCTION PROTEIN"/>
    <property type="match status" value="1"/>
</dbReference>
<evidence type="ECO:0000256" key="5">
    <source>
        <dbReference type="SAM" id="Phobius"/>
    </source>
</evidence>
<organism evidence="6 7">
    <name type="scientific">Enterococcus canis</name>
    <dbReference type="NCBI Taxonomy" id="214095"/>
    <lineage>
        <taxon>Bacteria</taxon>
        <taxon>Bacillati</taxon>
        <taxon>Bacillota</taxon>
        <taxon>Bacilli</taxon>
        <taxon>Lactobacillales</taxon>
        <taxon>Enterococcaceae</taxon>
        <taxon>Enterococcus</taxon>
    </lineage>
</organism>
<keyword evidence="2 5" id="KW-0812">Transmembrane</keyword>
<keyword evidence="4 5" id="KW-0472">Membrane</keyword>
<evidence type="ECO:0000256" key="3">
    <source>
        <dbReference type="ARBA" id="ARBA00022989"/>
    </source>
</evidence>
<evidence type="ECO:0000256" key="4">
    <source>
        <dbReference type="ARBA" id="ARBA00023136"/>
    </source>
</evidence>
<evidence type="ECO:0000313" key="6">
    <source>
        <dbReference type="EMBL" id="OJG18946.1"/>
    </source>
</evidence>
<sequence length="181" mass="20467">MLTILIILVLVVGFYSGVRRGLALQLVYTGGYLLSYLAAKTFYLDLAPKLELYVPYPSATPDTKLVFFDQTITLELDQAFYAAVAFLLILFIGWLLTRFVGILVRGLMYMPILKQMNGLAGGILSFAVVYIGLFLLLSILSLIPMDMIQHQFAQSGLARFIVEHTPIFTKDIYHMWIEQMI</sequence>
<dbReference type="GO" id="GO:0016020">
    <property type="term" value="C:membrane"/>
    <property type="evidence" value="ECO:0007669"/>
    <property type="project" value="UniProtKB-SubCell"/>
</dbReference>
<keyword evidence="7" id="KW-1185">Reference proteome</keyword>
<dbReference type="Proteomes" id="UP000181884">
    <property type="component" value="Unassembled WGS sequence"/>
</dbReference>
<dbReference type="STRING" id="214095.RU97_GL001564"/>
<feature type="transmembrane region" description="Helical" evidence="5">
    <location>
        <begin position="79"/>
        <end position="97"/>
    </location>
</feature>
<keyword evidence="3 5" id="KW-1133">Transmembrane helix</keyword>
<reference evidence="6 7" key="1">
    <citation type="submission" date="2014-12" db="EMBL/GenBank/DDBJ databases">
        <title>Draft genome sequences of 29 type strains of Enterococci.</title>
        <authorList>
            <person name="Zhong Z."/>
            <person name="Sun Z."/>
            <person name="Liu W."/>
            <person name="Zhang W."/>
            <person name="Zhang H."/>
        </authorList>
    </citation>
    <scope>NUCLEOTIDE SEQUENCE [LARGE SCALE GENOMIC DNA]</scope>
    <source>
        <strain evidence="6 7">DSM 17029</strain>
    </source>
</reference>
<evidence type="ECO:0000256" key="1">
    <source>
        <dbReference type="ARBA" id="ARBA00004141"/>
    </source>
</evidence>
<gene>
    <name evidence="6" type="ORF">RU97_GL001564</name>
</gene>
<dbReference type="PANTHER" id="PTHR37306:SF1">
    <property type="entry name" value="COLICIN V PRODUCTION PROTEIN"/>
    <property type="match status" value="1"/>
</dbReference>
<dbReference type="GO" id="GO:0009403">
    <property type="term" value="P:toxin biosynthetic process"/>
    <property type="evidence" value="ECO:0007669"/>
    <property type="project" value="InterPro"/>
</dbReference>